<dbReference type="AlphaFoldDB" id="A0A9Q1QJ11"/>
<keyword evidence="1" id="KW-0862">Zinc</keyword>
<sequence length="418" mass="46716">MTRLETPSEVKAYDVPGKKQTTSFVRMLALNIGELITCDETTMMGVDKTLCFRVDIDISKPLRQGIDVMIQLKYVKLPDFCYGCGLLGHVLKDCEVVEAEEDDPNLQYSSWLRASPRKSRRRSAASELMEEKNLFTACHKSKAHPKVRTKLLFDNPTFEKTGGQKQTSLAVGASNMAIDHDVSMITNNETFKCKQDDIRLSKDGDHKVRDTAMHAILECPLVVQIWGGSGLDTTLWSTHCISKARENLDKDAFVDFLAVMWECWNAHNCFVFRRPDNNLSVLGKRAIAFVHSFRELQNVELPPQTMLHPTYWSPLMTGCTKLNFDAGIVACTTAGWGFVLRDHDGNILLAGIKHHHGYAGAPVEEVRACLYGLLCAQAYGIQNIIIESDCLSWSKCLGISRCTTTLSVFLLGISSPLF</sequence>
<keyword evidence="1" id="KW-0863">Zinc-finger</keyword>
<comment type="caution">
    <text evidence="3">The sequence shown here is derived from an EMBL/GenBank/DDBJ whole genome shotgun (WGS) entry which is preliminary data.</text>
</comment>
<dbReference type="InterPro" id="IPR036397">
    <property type="entry name" value="RNaseH_sf"/>
</dbReference>
<dbReference type="Pfam" id="PF13456">
    <property type="entry name" value="RVT_3"/>
    <property type="match status" value="1"/>
</dbReference>
<dbReference type="GO" id="GO:0004523">
    <property type="term" value="F:RNA-DNA hybrid ribonuclease activity"/>
    <property type="evidence" value="ECO:0007669"/>
    <property type="project" value="InterPro"/>
</dbReference>
<accession>A0A9Q1QJ11</accession>
<evidence type="ECO:0000313" key="3">
    <source>
        <dbReference type="EMBL" id="KAJ8444433.1"/>
    </source>
</evidence>
<dbReference type="InterPro" id="IPR052929">
    <property type="entry name" value="RNase_H-like_EbsB-rel"/>
</dbReference>
<dbReference type="Proteomes" id="UP001153076">
    <property type="component" value="Unassembled WGS sequence"/>
</dbReference>
<dbReference type="InterPro" id="IPR025836">
    <property type="entry name" value="Zn_knuckle_CX2CX4HX4C"/>
</dbReference>
<dbReference type="PANTHER" id="PTHR47074:SF11">
    <property type="entry name" value="REVERSE TRANSCRIPTASE-LIKE PROTEIN"/>
    <property type="match status" value="1"/>
</dbReference>
<keyword evidence="1" id="KW-0479">Metal-binding</keyword>
<reference evidence="3" key="1">
    <citation type="submission" date="2022-04" db="EMBL/GenBank/DDBJ databases">
        <title>Carnegiea gigantea Genome sequencing and assembly v2.</title>
        <authorList>
            <person name="Copetti D."/>
            <person name="Sanderson M.J."/>
            <person name="Burquez A."/>
            <person name="Wojciechowski M.F."/>
        </authorList>
    </citation>
    <scope>NUCLEOTIDE SEQUENCE</scope>
    <source>
        <strain evidence="3">SGP5-SGP5p</strain>
        <tissue evidence="3">Aerial part</tissue>
    </source>
</reference>
<feature type="domain" description="CCHC-type" evidence="2">
    <location>
        <begin position="81"/>
        <end position="94"/>
    </location>
</feature>
<keyword evidence="4" id="KW-1185">Reference proteome</keyword>
<proteinExistence type="predicted"/>
<evidence type="ECO:0000256" key="1">
    <source>
        <dbReference type="PROSITE-ProRule" id="PRU00047"/>
    </source>
</evidence>
<evidence type="ECO:0000313" key="4">
    <source>
        <dbReference type="Proteomes" id="UP001153076"/>
    </source>
</evidence>
<dbReference type="GO" id="GO:0003676">
    <property type="term" value="F:nucleic acid binding"/>
    <property type="evidence" value="ECO:0007669"/>
    <property type="project" value="InterPro"/>
</dbReference>
<dbReference type="InterPro" id="IPR044730">
    <property type="entry name" value="RNase_H-like_dom_plant"/>
</dbReference>
<dbReference type="InterPro" id="IPR001878">
    <property type="entry name" value="Znf_CCHC"/>
</dbReference>
<dbReference type="Gene3D" id="3.30.420.10">
    <property type="entry name" value="Ribonuclease H-like superfamily/Ribonuclease H"/>
    <property type="match status" value="1"/>
</dbReference>
<dbReference type="CDD" id="cd06222">
    <property type="entry name" value="RNase_H_like"/>
    <property type="match status" value="1"/>
</dbReference>
<organism evidence="3 4">
    <name type="scientific">Carnegiea gigantea</name>
    <dbReference type="NCBI Taxonomy" id="171969"/>
    <lineage>
        <taxon>Eukaryota</taxon>
        <taxon>Viridiplantae</taxon>
        <taxon>Streptophyta</taxon>
        <taxon>Embryophyta</taxon>
        <taxon>Tracheophyta</taxon>
        <taxon>Spermatophyta</taxon>
        <taxon>Magnoliopsida</taxon>
        <taxon>eudicotyledons</taxon>
        <taxon>Gunneridae</taxon>
        <taxon>Pentapetalae</taxon>
        <taxon>Caryophyllales</taxon>
        <taxon>Cactineae</taxon>
        <taxon>Cactaceae</taxon>
        <taxon>Cactoideae</taxon>
        <taxon>Echinocereeae</taxon>
        <taxon>Carnegiea</taxon>
    </lineage>
</organism>
<dbReference type="GO" id="GO:0008270">
    <property type="term" value="F:zinc ion binding"/>
    <property type="evidence" value="ECO:0007669"/>
    <property type="project" value="UniProtKB-KW"/>
</dbReference>
<dbReference type="Pfam" id="PF14392">
    <property type="entry name" value="zf-CCHC_4"/>
    <property type="match status" value="1"/>
</dbReference>
<dbReference type="InterPro" id="IPR002156">
    <property type="entry name" value="RNaseH_domain"/>
</dbReference>
<protein>
    <recommendedName>
        <fullName evidence="2">CCHC-type domain-containing protein</fullName>
    </recommendedName>
</protein>
<evidence type="ECO:0000259" key="2">
    <source>
        <dbReference type="PROSITE" id="PS50158"/>
    </source>
</evidence>
<dbReference type="PANTHER" id="PTHR47074">
    <property type="entry name" value="BNAC02G40300D PROTEIN"/>
    <property type="match status" value="1"/>
</dbReference>
<name>A0A9Q1QJ11_9CARY</name>
<gene>
    <name evidence="3" type="ORF">Cgig2_005955</name>
</gene>
<dbReference type="EMBL" id="JAKOGI010000098">
    <property type="protein sequence ID" value="KAJ8444433.1"/>
    <property type="molecule type" value="Genomic_DNA"/>
</dbReference>
<dbReference type="PROSITE" id="PS50158">
    <property type="entry name" value="ZF_CCHC"/>
    <property type="match status" value="1"/>
</dbReference>